<feature type="binding site" evidence="5">
    <location>
        <position position="132"/>
    </location>
    <ligand>
        <name>NAD(+)</name>
        <dbReference type="ChEBI" id="CHEBI:57540"/>
    </ligand>
</feature>
<evidence type="ECO:0000256" key="1">
    <source>
        <dbReference type="ARBA" id="ARBA00007358"/>
    </source>
</evidence>
<dbReference type="InterPro" id="IPR018211">
    <property type="entry name" value="ADH_Fe_CS"/>
</dbReference>
<dbReference type="PIRSF" id="PIRSF000112">
    <property type="entry name" value="Glycerol_dehydrogenase"/>
    <property type="match status" value="1"/>
</dbReference>
<dbReference type="Proteomes" id="UP000008693">
    <property type="component" value="Chromosome"/>
</dbReference>
<feature type="binding site" evidence="4">
    <location>
        <position position="172"/>
    </location>
    <ligand>
        <name>glycerol</name>
        <dbReference type="ChEBI" id="CHEBI:17754"/>
    </ligand>
</feature>
<evidence type="ECO:0000313" key="8">
    <source>
        <dbReference type="Proteomes" id="UP000008693"/>
    </source>
</evidence>
<name>D2Q983_BIFDB</name>
<dbReference type="InterPro" id="IPR001670">
    <property type="entry name" value="ADH_Fe/GldA"/>
</dbReference>
<keyword evidence="5" id="KW-0520">NAD</keyword>
<comment type="cofactor">
    <cofactor evidence="4">
        <name>Zn(2+)</name>
        <dbReference type="ChEBI" id="CHEBI:29105"/>
    </cofactor>
    <text evidence="4">Binds 1 zinc ion per subunit.</text>
</comment>
<reference evidence="7 8" key="1">
    <citation type="journal article" date="2009" name="PLoS Genet.">
        <title>The Bifidobacterium dentium Bd1 genome sequence reflects its genetic adaptation to the human oral cavity.</title>
        <authorList>
            <person name="Ventura M."/>
            <person name="Turroni F."/>
            <person name="Zomer A."/>
            <person name="Foroni E."/>
            <person name="Giubellini V."/>
            <person name="Bottacini F."/>
            <person name="Canchaya C."/>
            <person name="Claesson M.J."/>
            <person name="He F."/>
            <person name="Mantzourani M."/>
            <person name="Mulas L."/>
            <person name="Ferrarini A."/>
            <person name="Gao B."/>
            <person name="Delledonne M."/>
            <person name="Henrissat B."/>
            <person name="Coutinho P."/>
            <person name="Oggioni M."/>
            <person name="Gupta R.S."/>
            <person name="Zhang Z."/>
            <person name="Beighton D."/>
            <person name="Fitzgerald G.F."/>
            <person name="O'Toole P.W."/>
            <person name="van Sinderen D."/>
        </authorList>
    </citation>
    <scope>NUCLEOTIDE SEQUENCE [LARGE SCALE GENOMIC DNA]</scope>
    <source>
        <strain evidence="8">ATCC 27534 / DSM 20436 / JCM 1195 / Bd1</strain>
    </source>
</reference>
<keyword evidence="3 7" id="KW-0560">Oxidoreductase</keyword>
<sequence>MMSSNVHDDDVRSGPDRYISELGVAKDIGRYLSDYRHPVIVSGEHSWNAFAEYADEVPEYPVFRYDGSATLRNAQELAQIIGTSQADAIVAIGAGKLSDTAKNVAEILGIDLIMVPTLAATCAAYSALSVNYDDRHRYVDAPLHSRNSNLVLVDATLIATGPYEYLVGGIGDTLAKWYESRPVFESGASLAIFDRLSRQSALLIRETLLKESELALKALRRGEANEHLRLVVDTNIGLAGTVGGFGGCKARASGAHSMHDALTLLPQTASVVHGMKVAYGIMVQLVAEGRSSEARALIPFYDAVGLPHSLAQIGVDSWNNAVLRKVAELASSEQAAFARAVPGITADDVMQAMEQVERLQ</sequence>
<dbReference type="CDD" id="cd08172">
    <property type="entry name" value="GlyDH-like"/>
    <property type="match status" value="1"/>
</dbReference>
<keyword evidence="8" id="KW-1185">Reference proteome</keyword>
<dbReference type="PANTHER" id="PTHR43616">
    <property type="entry name" value="GLYCEROL DEHYDROGENASE"/>
    <property type="match status" value="1"/>
</dbReference>
<dbReference type="EMBL" id="CP001750">
    <property type="protein sequence ID" value="ADB09369.1"/>
    <property type="molecule type" value="Genomic_DNA"/>
</dbReference>
<evidence type="ECO:0000256" key="2">
    <source>
        <dbReference type="ARBA" id="ARBA00022723"/>
    </source>
</evidence>
<dbReference type="Gene3D" id="1.20.1090.10">
    <property type="entry name" value="Dehydroquinate synthase-like - alpha domain"/>
    <property type="match status" value="1"/>
</dbReference>
<dbReference type="Gene3D" id="3.40.50.1970">
    <property type="match status" value="1"/>
</dbReference>
<dbReference type="EC" id="1.1.1.261" evidence="7"/>
<dbReference type="SUPFAM" id="SSF56796">
    <property type="entry name" value="Dehydroquinate synthase-like"/>
    <property type="match status" value="1"/>
</dbReference>
<organism evidence="7 8">
    <name type="scientific">Bifidobacterium dentium (strain ATCC 27534 / DSM 20436 / JCM 1195 / Bd1)</name>
    <dbReference type="NCBI Taxonomy" id="401473"/>
    <lineage>
        <taxon>Bacteria</taxon>
        <taxon>Bacillati</taxon>
        <taxon>Actinomycetota</taxon>
        <taxon>Actinomycetes</taxon>
        <taxon>Bifidobacteriales</taxon>
        <taxon>Bifidobacteriaceae</taxon>
        <taxon>Bifidobacterium</taxon>
    </lineage>
</organism>
<feature type="binding site" evidence="5">
    <location>
        <position position="126"/>
    </location>
    <ligand>
        <name>NAD(+)</name>
        <dbReference type="ChEBI" id="CHEBI:57540"/>
    </ligand>
</feature>
<evidence type="ECO:0000256" key="3">
    <source>
        <dbReference type="ARBA" id="ARBA00023002"/>
    </source>
</evidence>
<dbReference type="KEGG" id="bde:BDP_0706"/>
<dbReference type="Pfam" id="PF00465">
    <property type="entry name" value="Fe-ADH"/>
    <property type="match status" value="1"/>
</dbReference>
<protein>
    <submittedName>
        <fullName evidence="7">Glycerol dehydrogenase</fullName>
        <ecNumber evidence="7">1.1.1.261</ecNumber>
    </submittedName>
</protein>
<evidence type="ECO:0000313" key="7">
    <source>
        <dbReference type="EMBL" id="ADB09369.1"/>
    </source>
</evidence>
<keyword evidence="2 4" id="KW-0479">Metal-binding</keyword>
<feature type="domain" description="Alcohol dehydrogenase iron-type/glycerol dehydrogenase GldA" evidence="6">
    <location>
        <begin position="15"/>
        <end position="154"/>
    </location>
</feature>
<comment type="similarity">
    <text evidence="1">Belongs to the iron-containing alcohol dehydrogenase family.</text>
</comment>
<feature type="binding site" evidence="5">
    <location>
        <position position="128"/>
    </location>
    <ligand>
        <name>NAD(+)</name>
        <dbReference type="ChEBI" id="CHEBI:57540"/>
    </ligand>
</feature>
<dbReference type="GO" id="GO:0050492">
    <property type="term" value="F:glycerol-1-phosphate dehydrogenase [NAD(P)+] activity"/>
    <property type="evidence" value="ECO:0007669"/>
    <property type="project" value="UniProtKB-EC"/>
</dbReference>
<proteinExistence type="inferred from homology"/>
<dbReference type="HOGENOM" id="CLU_044754_2_0_11"/>
<accession>D2Q983</accession>
<evidence type="ECO:0000256" key="4">
    <source>
        <dbReference type="PIRSR" id="PIRSR000112-1"/>
    </source>
</evidence>
<evidence type="ECO:0000259" key="6">
    <source>
        <dbReference type="Pfam" id="PF00465"/>
    </source>
</evidence>
<feature type="binding site" evidence="5">
    <location>
        <begin position="95"/>
        <end position="99"/>
    </location>
    <ligand>
        <name>NAD(+)</name>
        <dbReference type="ChEBI" id="CHEBI:57540"/>
    </ligand>
</feature>
<gene>
    <name evidence="7" type="ordered locus">BDP_0706</name>
</gene>
<dbReference type="GO" id="GO:0046872">
    <property type="term" value="F:metal ion binding"/>
    <property type="evidence" value="ECO:0007669"/>
    <property type="project" value="UniProtKB-KW"/>
</dbReference>
<dbReference type="STRING" id="401473.BDP_0706"/>
<dbReference type="PROSITE" id="PS00913">
    <property type="entry name" value="ADH_IRON_1"/>
    <property type="match status" value="1"/>
</dbReference>
<dbReference type="PANTHER" id="PTHR43616:SF3">
    <property type="entry name" value="HYDROXYCARBOXYLATE DEHYDROGENASE A"/>
    <property type="match status" value="1"/>
</dbReference>
<feature type="binding site" evidence="4">
    <location>
        <position position="256"/>
    </location>
    <ligand>
        <name>glycerol</name>
        <dbReference type="ChEBI" id="CHEBI:17754"/>
    </ligand>
</feature>
<keyword evidence="4" id="KW-0862">Zinc</keyword>
<dbReference type="AlphaFoldDB" id="D2Q983"/>
<feature type="binding site" evidence="4">
    <location>
        <position position="273"/>
    </location>
    <ligand>
        <name>glycerol</name>
        <dbReference type="ChEBI" id="CHEBI:17754"/>
    </ligand>
</feature>
<evidence type="ECO:0000256" key="5">
    <source>
        <dbReference type="PIRSR" id="PIRSR000112-3"/>
    </source>
</evidence>
<dbReference type="InterPro" id="IPR016205">
    <property type="entry name" value="Glycerol_DH"/>
</dbReference>
<dbReference type="eggNOG" id="COG0371">
    <property type="taxonomic scope" value="Bacteria"/>
</dbReference>